<protein>
    <recommendedName>
        <fullName evidence="3">NACHT domain-containing protein</fullName>
    </recommendedName>
</protein>
<evidence type="ECO:0000256" key="2">
    <source>
        <dbReference type="PROSITE-ProRule" id="PRU00023"/>
    </source>
</evidence>
<dbReference type="InterPro" id="IPR056884">
    <property type="entry name" value="NPHP3-like_N"/>
</dbReference>
<dbReference type="PROSITE" id="PS50297">
    <property type="entry name" value="ANK_REP_REGION"/>
    <property type="match status" value="1"/>
</dbReference>
<dbReference type="SUPFAM" id="SSF52540">
    <property type="entry name" value="P-loop containing nucleoside triphosphate hydrolases"/>
    <property type="match status" value="1"/>
</dbReference>
<dbReference type="PANTHER" id="PTHR10039:SF16">
    <property type="entry name" value="GPI INOSITOL-DEACYLASE"/>
    <property type="match status" value="1"/>
</dbReference>
<feature type="domain" description="NACHT" evidence="3">
    <location>
        <begin position="226"/>
        <end position="340"/>
    </location>
</feature>
<reference evidence="5" key="1">
    <citation type="submission" date="2014-10" db="EMBL/GenBank/DDBJ databases">
        <authorList>
            <person name="King R."/>
        </authorList>
    </citation>
    <scope>NUCLEOTIDE SEQUENCE [LARGE SCALE GENOMIC DNA]</scope>
    <source>
        <strain evidence="5">A3/5</strain>
    </source>
</reference>
<dbReference type="InterPro" id="IPR027417">
    <property type="entry name" value="P-loop_NTPase"/>
</dbReference>
<dbReference type="InterPro" id="IPR002110">
    <property type="entry name" value="Ankyrin_rpt"/>
</dbReference>
<organism evidence="4 5">
    <name type="scientific">Fusarium venenatum</name>
    <dbReference type="NCBI Taxonomy" id="56646"/>
    <lineage>
        <taxon>Eukaryota</taxon>
        <taxon>Fungi</taxon>
        <taxon>Dikarya</taxon>
        <taxon>Ascomycota</taxon>
        <taxon>Pezizomycotina</taxon>
        <taxon>Sordariomycetes</taxon>
        <taxon>Hypocreomycetidae</taxon>
        <taxon>Hypocreales</taxon>
        <taxon>Nectriaceae</taxon>
        <taxon>Fusarium</taxon>
    </lineage>
</organism>
<dbReference type="Pfam" id="PF00023">
    <property type="entry name" value="Ank"/>
    <property type="match status" value="1"/>
</dbReference>
<evidence type="ECO:0000313" key="5">
    <source>
        <dbReference type="Proteomes" id="UP000245910"/>
    </source>
</evidence>
<name>A0A2L2T5C7_9HYPO</name>
<keyword evidence="1" id="KW-0677">Repeat</keyword>
<dbReference type="Gene3D" id="1.25.40.20">
    <property type="entry name" value="Ankyrin repeat-containing domain"/>
    <property type="match status" value="4"/>
</dbReference>
<dbReference type="Gene3D" id="3.40.50.300">
    <property type="entry name" value="P-loop containing nucleotide triphosphate hydrolases"/>
    <property type="match status" value="1"/>
</dbReference>
<evidence type="ECO:0000259" key="3">
    <source>
        <dbReference type="PROSITE" id="PS50837"/>
    </source>
</evidence>
<dbReference type="SUPFAM" id="SSF48403">
    <property type="entry name" value="Ankyrin repeat"/>
    <property type="match status" value="3"/>
</dbReference>
<sequence length="1760" mass="197246">MEVAASLIAIVDLSVSVSSACIKYIRGVSNAANEATALHEELSSLLRIISRLQLPSVSSSLKIELESDIKLCHDDLLELQAKLQPAEGLRRIRQILVWPFKKDGEFQNASMRIQRHLNIFKKAIAVSTLEITAEIKAQLLELRDARESDCALISDSIGVIDAHLCDIKERMSDDQRKELTKWLNAVDCESNYRDNVALAVSNTGSWFFQETGLFAQWLRCGADSPRNILVQGEAGAGKTVLMSTAIQAALSTEFLLSSNIYVGYYYFDFRSSQKLLPTSMLLSLLHQLITDMPTFPEAIEKLRSKYPTADLVPVSELVSILQQEYSNFDSVFLFIDALDECEKVGQLLSVLKNLTCNAGPWADVRFMCFSRDESGIKQSLEPSGFSIQLLEYAAVVQDIELFITETMRNDTNGKFRVFRDSPERLRSDVITTLVQKSGGMFRWVQCQLDEISRCRTAREIREAINNLPLTLTETYEQMFMKMSGSDLRKARRILSWLIGTDGEMTANMLVEALTIDEDRLEVDEEDRLQNPGEIRDICRSLVRESDHTHQFRRHDYKIITLAHFSVEQYLLSPQAGKFRLDLRDIHLQLSRACLAYSTSPIWESIKQSGSENDIVAENDRDVVEFLAYTCGDIFSHLQYQNVEYDLVHYITGLIQQEHRLKNLDQNCALVNYWADYRSPFNPALHIDARGGPWGISMTQLLDGPLRIGHTSSFLSKSIVAGLYPTCISLIQNTVGFSGIDDYQQTPFAFIVATCRIDLVRRCILQNKESYERATISNIPEVENILESILKSTVNGLFTAIVAKWVDGCHELFAAALEYFDLFSDRPYGTKVYLIMIRLCSILSAEEGLEEFLASLFSHASRSVRMNALAFKQLKEETLYVSVCKGNAECVRKLLASGVSPTARINRASNLRLLQGRYTSNVTLEEVNKYWLSHLDPAVLLDRIDTHSRDWEYAEEEPRIISTTAMDNTRISRLLVQGAHEEFLHDEDILLHAIGSWLPVVDKQGQTEDLRILQSLLYDYLQQPENKEKLNLALNIWAGRKEGIQVIKQLIARGADPNSSLLGENYRDFSTPLVAACRGEGFANVEVLLDAGADPNLEAKSGMLPSVVLFENSWCPVLDRKRIFDLLKQHTPALKTSIERPLCPPPTFNIYGYGSRDGSVISAIITSPMRYHMPVEFMKSHGLLDNLDKYLPGDEYGTPLIAAAATGSESVVDLLIQHGATTNTPGHPETEWSHPALAAILTEHWDLALKFLEGFDVSSYKSPEEWRKWAMSLMFAIQSDNQDVALKLIEGGVDVNFVIDQGASSYLLYDIRESFHTDMDKIKALLSESGTQMYAACAAGNLTLINKLQHIGATQELAPGAPFGDFLTAACGSENVEAVEMFLQQVHNVNKCNPGREKWCPLIAAVEVSYSSGADEIVSLLMRKGAKFDMSYSFENEAAQPTCLESLLLKYSKSLHFSLLWKRMWDDCKITGPSIQYAKPFFGNVFIAATQGHDEDRLELIAGQEGVDVNREESCGIYPTAMIATLDMKKSYRVSEPLRKLGATEISASQMLNFTHPFRALTSDIVKENVGLTIHNSFWGNMITLCVNVPMAIPFLLQQGADPNEVIPGSFYGSALIAASALLRADAILHFLDYGCNVNAIVSDSPFGTPLIAVCAGPSHYPFQWSFHEEYNLQDPPGWSMVQHDMLELLIDKGADVNVTHNEFSPLIALVLCDCEEEYKIKGLRLLLEKGADPNVTLPQWGYNTVSIYPVPSLFVAFRQN</sequence>
<dbReference type="SMART" id="SM00248">
    <property type="entry name" value="ANK"/>
    <property type="match status" value="9"/>
</dbReference>
<dbReference type="OrthoDB" id="194358at2759"/>
<proteinExistence type="predicted"/>
<feature type="repeat" description="ANK" evidence="2">
    <location>
        <begin position="1194"/>
        <end position="1226"/>
    </location>
</feature>
<dbReference type="PROSITE" id="PS50088">
    <property type="entry name" value="ANK_REPEAT"/>
    <property type="match status" value="1"/>
</dbReference>
<dbReference type="PROSITE" id="PS50837">
    <property type="entry name" value="NACHT"/>
    <property type="match status" value="1"/>
</dbReference>
<dbReference type="Pfam" id="PF24883">
    <property type="entry name" value="NPHP3_N"/>
    <property type="match status" value="1"/>
</dbReference>
<accession>A0A2L2T5C7</accession>
<keyword evidence="2" id="KW-0040">ANK repeat</keyword>
<dbReference type="InterPro" id="IPR007111">
    <property type="entry name" value="NACHT_NTPase"/>
</dbReference>
<evidence type="ECO:0000256" key="1">
    <source>
        <dbReference type="ARBA" id="ARBA00022737"/>
    </source>
</evidence>
<dbReference type="EMBL" id="LN649229">
    <property type="protein sequence ID" value="CEI66002.1"/>
    <property type="molecule type" value="Genomic_DNA"/>
</dbReference>
<dbReference type="Proteomes" id="UP000245910">
    <property type="component" value="Chromosome I"/>
</dbReference>
<dbReference type="STRING" id="56646.A0A2L2T5C7"/>
<dbReference type="InterPro" id="IPR036770">
    <property type="entry name" value="Ankyrin_rpt-contain_sf"/>
</dbReference>
<evidence type="ECO:0000313" key="4">
    <source>
        <dbReference type="EMBL" id="CEI66002.1"/>
    </source>
</evidence>
<keyword evidence="5" id="KW-1185">Reference proteome</keyword>
<dbReference type="PANTHER" id="PTHR10039">
    <property type="entry name" value="AMELOGENIN"/>
    <property type="match status" value="1"/>
</dbReference>